<sequence length="493" mass="56839">MKLQVTLDAMRHCSILIALLFCLVHATRLEAIGFQNWSFILNNNPSKNWVILAAGSNSWIDYRHQDLHIIAALRIVSYSIIESDTHCTQRRRKFIQNKSPERNTNRIYEQFISFCSTYMLTSPKTRCRISFFYFRNPFKGKVFHDYEHEDVYGGVVIDYRGNEVNSDTFVRALKGDKRLERQGKKVLKSGPDDYVFIYYSDHGAPYSIKFPIGSLDALEFNDILACMYLNKMYKKMVVYMDSCYSGSLFYDILPTIAGTPYGFSLFLSLTRVQKDIKKRTLDQQYEEVKKRTKQSHVMKYGEKEMGSLPVGKFQGHYDLLTNRNDGAIAPTAADRKPSSRAHLFSLSRSMMDATTKEVHERARRKLHRALQSIILVAASGSRQKYPIACWLHVPEVSYSLLNSSHICSYIFFQLGHIVKQTFRDIVEDATTHHKPTVKGLSKRDELICFKAVFDQFQSHCFTIHQVGCPKGARCHACKHVFTLLTNTFTLHVT</sequence>
<name>A0A074YXK6_OPIVI</name>
<dbReference type="InterPro" id="IPR001096">
    <property type="entry name" value="Peptidase_C13"/>
</dbReference>
<dbReference type="KEGG" id="ovi:T265_11816"/>
<dbReference type="GeneID" id="20325984"/>
<dbReference type="AlphaFoldDB" id="A0A074YXK6"/>
<dbReference type="Proteomes" id="UP000054324">
    <property type="component" value="Unassembled WGS sequence"/>
</dbReference>
<proteinExistence type="inferred from homology"/>
<dbReference type="Gene3D" id="3.40.50.1460">
    <property type="match status" value="2"/>
</dbReference>
<feature type="active site" evidence="2">
    <location>
        <position position="202"/>
    </location>
</feature>
<evidence type="ECO:0000313" key="3">
    <source>
        <dbReference type="EMBL" id="KER19398.1"/>
    </source>
</evidence>
<dbReference type="GO" id="GO:0006624">
    <property type="term" value="P:vacuolar protein processing"/>
    <property type="evidence" value="ECO:0007669"/>
    <property type="project" value="TreeGrafter"/>
</dbReference>
<organism evidence="3 4">
    <name type="scientific">Opisthorchis viverrini</name>
    <name type="common">Southeast Asian liver fluke</name>
    <dbReference type="NCBI Taxonomy" id="6198"/>
    <lineage>
        <taxon>Eukaryota</taxon>
        <taxon>Metazoa</taxon>
        <taxon>Spiralia</taxon>
        <taxon>Lophotrochozoa</taxon>
        <taxon>Platyhelminthes</taxon>
        <taxon>Trematoda</taxon>
        <taxon>Digenea</taxon>
        <taxon>Opisthorchiida</taxon>
        <taxon>Opisthorchiata</taxon>
        <taxon>Opisthorchiidae</taxon>
        <taxon>Opisthorchis</taxon>
    </lineage>
</organism>
<dbReference type="PANTHER" id="PTHR12000:SF42">
    <property type="entry name" value="LEGUMAIN"/>
    <property type="match status" value="1"/>
</dbReference>
<feature type="active site" description="Nucleophile" evidence="2">
    <location>
        <position position="243"/>
    </location>
</feature>
<dbReference type="OrthoDB" id="9973749at2759"/>
<accession>A0A074YXK6</accession>
<gene>
    <name evidence="3" type="ORF">T265_11816</name>
</gene>
<evidence type="ECO:0008006" key="5">
    <source>
        <dbReference type="Google" id="ProtNLM"/>
    </source>
</evidence>
<dbReference type="PANTHER" id="PTHR12000">
    <property type="entry name" value="HEMOGLOBINASE FAMILY MEMBER"/>
    <property type="match status" value="1"/>
</dbReference>
<dbReference type="PIRSF" id="PIRSF019663">
    <property type="entry name" value="Legumain"/>
    <property type="match status" value="1"/>
</dbReference>
<dbReference type="EMBL" id="KL597222">
    <property type="protein sequence ID" value="KER19398.1"/>
    <property type="molecule type" value="Genomic_DNA"/>
</dbReference>
<dbReference type="GO" id="GO:0051603">
    <property type="term" value="P:proteolysis involved in protein catabolic process"/>
    <property type="evidence" value="ECO:0007669"/>
    <property type="project" value="TreeGrafter"/>
</dbReference>
<reference evidence="3 4" key="1">
    <citation type="submission" date="2013-11" db="EMBL/GenBank/DDBJ databases">
        <title>Opisthorchis viverrini - life in the bile duct.</title>
        <authorList>
            <person name="Young N.D."/>
            <person name="Nagarajan N."/>
            <person name="Lin S.J."/>
            <person name="Korhonen P.K."/>
            <person name="Jex A.R."/>
            <person name="Hall R.S."/>
            <person name="Safavi-Hemami H."/>
            <person name="Kaewkong W."/>
            <person name="Bertrand D."/>
            <person name="Gao S."/>
            <person name="Seet Q."/>
            <person name="Wongkham S."/>
            <person name="Teh B.T."/>
            <person name="Wongkham C."/>
            <person name="Intapan P.M."/>
            <person name="Maleewong W."/>
            <person name="Yang X."/>
            <person name="Hu M."/>
            <person name="Wang Z."/>
            <person name="Hofmann A."/>
            <person name="Sternberg P.W."/>
            <person name="Tan P."/>
            <person name="Wang J."/>
            <person name="Gasser R.B."/>
        </authorList>
    </citation>
    <scope>NUCLEOTIDE SEQUENCE [LARGE SCALE GENOMIC DNA]</scope>
</reference>
<evidence type="ECO:0000313" key="4">
    <source>
        <dbReference type="Proteomes" id="UP000054324"/>
    </source>
</evidence>
<comment type="similarity">
    <text evidence="1">Belongs to the peptidase C13 family.</text>
</comment>
<dbReference type="GO" id="GO:0004197">
    <property type="term" value="F:cysteine-type endopeptidase activity"/>
    <property type="evidence" value="ECO:0007669"/>
    <property type="project" value="TreeGrafter"/>
</dbReference>
<evidence type="ECO:0000256" key="1">
    <source>
        <dbReference type="ARBA" id="ARBA00009941"/>
    </source>
</evidence>
<dbReference type="GO" id="GO:0005773">
    <property type="term" value="C:vacuole"/>
    <property type="evidence" value="ECO:0007669"/>
    <property type="project" value="GOC"/>
</dbReference>
<dbReference type="CTD" id="20325984"/>
<protein>
    <recommendedName>
        <fullName evidence="5">Peptidase C13 family protein</fullName>
    </recommendedName>
</protein>
<dbReference type="RefSeq" id="XP_009176855.1">
    <property type="nucleotide sequence ID" value="XM_009178591.1"/>
</dbReference>
<evidence type="ECO:0000256" key="2">
    <source>
        <dbReference type="PIRSR" id="PIRSR019663-1"/>
    </source>
</evidence>
<dbReference type="MEROPS" id="C13.007"/>
<keyword evidence="4" id="KW-1185">Reference proteome</keyword>
<dbReference type="Pfam" id="PF01650">
    <property type="entry name" value="Peptidase_C13"/>
    <property type="match status" value="2"/>
</dbReference>